<protein>
    <submittedName>
        <fullName evidence="1">Mu-like prophage protein gp36</fullName>
    </submittedName>
</protein>
<dbReference type="AlphaFoldDB" id="A0A1G5UZV3"/>
<name>A0A1G5UZV3_9HYPH</name>
<dbReference type="InterPro" id="IPR009752">
    <property type="entry name" value="Phage_Mu_GpJ"/>
</dbReference>
<organism evidence="1 2">
    <name type="scientific">Mesorhizobium qingshengii</name>
    <dbReference type="NCBI Taxonomy" id="1165689"/>
    <lineage>
        <taxon>Bacteria</taxon>
        <taxon>Pseudomonadati</taxon>
        <taxon>Pseudomonadota</taxon>
        <taxon>Alphaproteobacteria</taxon>
        <taxon>Hyphomicrobiales</taxon>
        <taxon>Phyllobacteriaceae</taxon>
        <taxon>Mesorhizobium</taxon>
    </lineage>
</organism>
<proteinExistence type="predicted"/>
<dbReference type="STRING" id="1165689.SAMN02927914_00118"/>
<gene>
    <name evidence="1" type="ORF">SAMN02927914_00118</name>
</gene>
<accession>A0A1G5UZV3</accession>
<dbReference type="EMBL" id="FMXM01000002">
    <property type="protein sequence ID" value="SDA39159.1"/>
    <property type="molecule type" value="Genomic_DNA"/>
</dbReference>
<evidence type="ECO:0000313" key="1">
    <source>
        <dbReference type="EMBL" id="SDA39159.1"/>
    </source>
</evidence>
<dbReference type="Proteomes" id="UP000198588">
    <property type="component" value="Unassembled WGS sequence"/>
</dbReference>
<reference evidence="1 2" key="1">
    <citation type="submission" date="2016-10" db="EMBL/GenBank/DDBJ databases">
        <authorList>
            <person name="de Groot N.N."/>
        </authorList>
    </citation>
    <scope>NUCLEOTIDE SEQUENCE [LARGE SCALE GENOMIC DNA]</scope>
    <source>
        <strain evidence="1 2">CGMCC 1.12097</strain>
    </source>
</reference>
<dbReference type="RefSeq" id="WP_091574689.1">
    <property type="nucleotide sequence ID" value="NZ_FMXM01000002.1"/>
</dbReference>
<evidence type="ECO:0000313" key="2">
    <source>
        <dbReference type="Proteomes" id="UP000198588"/>
    </source>
</evidence>
<dbReference type="Pfam" id="PF07030">
    <property type="entry name" value="Phage_Mu_Gp36"/>
    <property type="match status" value="1"/>
</dbReference>
<sequence>MSYAVKQDLIDRFGSSELTQLTDRTNIPPSTVDDVVVGRALADADGVIDGYIGKQYSLPLLVAPPVLVKVAADLARYFLHGEAADKDSLVTRNYSLALAWLKDVAKGLVSIDDGGQMPEQAGGGAIRANPSTRVFRRDTLKGL</sequence>
<dbReference type="OrthoDB" id="9812088at2"/>